<reference evidence="2" key="1">
    <citation type="submission" date="2022-12" db="EMBL/GenBank/DDBJ databases">
        <authorList>
            <person name="Petersen C."/>
        </authorList>
    </citation>
    <scope>NUCLEOTIDE SEQUENCE</scope>
    <source>
        <strain evidence="2">IBT 35673</strain>
    </source>
</reference>
<name>A0A9W9UQD7_PENBR</name>
<organism evidence="2 3">
    <name type="scientific">Penicillium brevicompactum</name>
    <dbReference type="NCBI Taxonomy" id="5074"/>
    <lineage>
        <taxon>Eukaryota</taxon>
        <taxon>Fungi</taxon>
        <taxon>Dikarya</taxon>
        <taxon>Ascomycota</taxon>
        <taxon>Pezizomycotina</taxon>
        <taxon>Eurotiomycetes</taxon>
        <taxon>Eurotiomycetidae</taxon>
        <taxon>Eurotiales</taxon>
        <taxon>Aspergillaceae</taxon>
        <taxon>Penicillium</taxon>
    </lineage>
</organism>
<evidence type="ECO:0000256" key="1">
    <source>
        <dbReference type="SAM" id="MobiDB-lite"/>
    </source>
</evidence>
<evidence type="ECO:0000313" key="2">
    <source>
        <dbReference type="EMBL" id="KAJ5352749.1"/>
    </source>
</evidence>
<sequence>MSSIENQLVYQPRPDPYNVALEISHFIDIDKLRGSENYEEWHQAIHSAFQHFGVWNIVTGSEQPLLALDPPVEQAYKNWQRLDKSLSALLGITVDRAILVQMPENVSVDAMYEFLRTNYQPDPGPQFPELLKTLSRLRLENFASVDDYGHMFVTTQNEMETLCPGRISNVMVNTLFLDGLGKGWEEFRETMMEEASGTTLISLIADARDFVKLFIKEDEAPAQPTNTRRGRPYCGHCNMIGHVQKGCWRIEGRSEEEIKVIRRTLQEDRRKKQQKNGGPLARRVTRPPRTRGAPNRIAKF</sequence>
<protein>
    <recommendedName>
        <fullName evidence="4">Retrotransposon Copia-like N-terminal domain-containing protein</fullName>
    </recommendedName>
</protein>
<proteinExistence type="predicted"/>
<evidence type="ECO:0008006" key="4">
    <source>
        <dbReference type="Google" id="ProtNLM"/>
    </source>
</evidence>
<evidence type="ECO:0000313" key="3">
    <source>
        <dbReference type="Proteomes" id="UP001147695"/>
    </source>
</evidence>
<gene>
    <name evidence="2" type="ORF">N7452_001723</name>
</gene>
<comment type="caution">
    <text evidence="2">The sequence shown here is derived from an EMBL/GenBank/DDBJ whole genome shotgun (WGS) entry which is preliminary data.</text>
</comment>
<dbReference type="EMBL" id="JAPZBQ010000001">
    <property type="protein sequence ID" value="KAJ5352749.1"/>
    <property type="molecule type" value="Genomic_DNA"/>
</dbReference>
<feature type="region of interest" description="Disordered" evidence="1">
    <location>
        <begin position="265"/>
        <end position="300"/>
    </location>
</feature>
<accession>A0A9W9UQD7</accession>
<dbReference type="Proteomes" id="UP001147695">
    <property type="component" value="Unassembled WGS sequence"/>
</dbReference>
<reference evidence="2" key="2">
    <citation type="journal article" date="2023" name="IMA Fungus">
        <title>Comparative genomic study of the Penicillium genus elucidates a diverse pangenome and 15 lateral gene transfer events.</title>
        <authorList>
            <person name="Petersen C."/>
            <person name="Sorensen T."/>
            <person name="Nielsen M.R."/>
            <person name="Sondergaard T.E."/>
            <person name="Sorensen J.L."/>
            <person name="Fitzpatrick D.A."/>
            <person name="Frisvad J.C."/>
            <person name="Nielsen K.L."/>
        </authorList>
    </citation>
    <scope>NUCLEOTIDE SEQUENCE</scope>
    <source>
        <strain evidence="2">IBT 35673</strain>
    </source>
</reference>
<dbReference type="AlphaFoldDB" id="A0A9W9UQD7"/>